<dbReference type="PIRSF" id="PIRSF006232">
    <property type="entry name" value="Pirin"/>
    <property type="match status" value="1"/>
</dbReference>
<organism evidence="5 6">
    <name type="scientific">Kangiella aquimarina</name>
    <dbReference type="NCBI Taxonomy" id="261965"/>
    <lineage>
        <taxon>Bacteria</taxon>
        <taxon>Pseudomonadati</taxon>
        <taxon>Pseudomonadota</taxon>
        <taxon>Gammaproteobacteria</taxon>
        <taxon>Kangiellales</taxon>
        <taxon>Kangiellaceae</taxon>
        <taxon>Kangiella</taxon>
    </lineage>
</organism>
<evidence type="ECO:0000256" key="1">
    <source>
        <dbReference type="ARBA" id="ARBA00008416"/>
    </source>
</evidence>
<evidence type="ECO:0000313" key="5">
    <source>
        <dbReference type="EMBL" id="WQG86471.1"/>
    </source>
</evidence>
<dbReference type="Pfam" id="PF17954">
    <property type="entry name" value="Pirin_C_2"/>
    <property type="match status" value="1"/>
</dbReference>
<feature type="domain" description="Pirin N-terminal" evidence="3">
    <location>
        <begin position="11"/>
        <end position="117"/>
    </location>
</feature>
<dbReference type="CDD" id="cd20311">
    <property type="entry name" value="cupin_Yhhw_C"/>
    <property type="match status" value="1"/>
</dbReference>
<keyword evidence="6" id="KW-1185">Reference proteome</keyword>
<accession>A0ABZ0X7V3</accession>
<evidence type="ECO:0000256" key="2">
    <source>
        <dbReference type="RuleBase" id="RU003457"/>
    </source>
</evidence>
<gene>
    <name evidence="5" type="ORF">SR900_06160</name>
</gene>
<dbReference type="InterPro" id="IPR041602">
    <property type="entry name" value="Quercetinase_C"/>
</dbReference>
<dbReference type="InterPro" id="IPR003829">
    <property type="entry name" value="Pirin_N_dom"/>
</dbReference>
<dbReference type="EMBL" id="CP140158">
    <property type="protein sequence ID" value="WQG86471.1"/>
    <property type="molecule type" value="Genomic_DNA"/>
</dbReference>
<evidence type="ECO:0000259" key="3">
    <source>
        <dbReference type="Pfam" id="PF02678"/>
    </source>
</evidence>
<feature type="domain" description="Quercetin 2,3-dioxygenase C-terminal cupin" evidence="4">
    <location>
        <begin position="145"/>
        <end position="230"/>
    </location>
</feature>
<dbReference type="Pfam" id="PF02678">
    <property type="entry name" value="Pirin"/>
    <property type="match status" value="1"/>
</dbReference>
<sequence length="234" mass="26025">MLIRRANERGNFNFGWLDTSHTFSFGHYYDPKFMGYESLRVINDDKVRAGAGFQTHGHQDMEIVSYVLEGALAHKDSMDNEGVIRPGEVQRMSAGTGVTHSEFNHDQKNTTRFLQIWFLPAQKGTEPGYEQKAFSDDDKRGQLKLVASQQGREDSITIGQDVDIYAGLFNGDESATHQLQGQRKAWLHVARGSLQVNGHELNEGDGAGFAAGDVIDIVNGHNAEVLVFDMAPLR</sequence>
<protein>
    <submittedName>
        <fullName evidence="5">Pirin family protein</fullName>
    </submittedName>
</protein>
<dbReference type="InterPro" id="IPR011051">
    <property type="entry name" value="RmlC_Cupin_sf"/>
</dbReference>
<dbReference type="PANTHER" id="PTHR43212:SF3">
    <property type="entry name" value="QUERCETIN 2,3-DIOXYGENASE"/>
    <property type="match status" value="1"/>
</dbReference>
<dbReference type="InterPro" id="IPR012093">
    <property type="entry name" value="Pirin"/>
</dbReference>
<comment type="similarity">
    <text evidence="1 2">Belongs to the pirin family.</text>
</comment>
<dbReference type="PANTHER" id="PTHR43212">
    <property type="entry name" value="QUERCETIN 2,3-DIOXYGENASE"/>
    <property type="match status" value="1"/>
</dbReference>
<dbReference type="RefSeq" id="WP_018624515.1">
    <property type="nucleotide sequence ID" value="NZ_CP140158.1"/>
</dbReference>
<reference evidence="5 6" key="1">
    <citation type="submission" date="2023-11" db="EMBL/GenBank/DDBJ databases">
        <title>MicrobeMod: A computational toolkit for identifying prokaryotic methylation and restriction-modification with nanopore sequencing.</title>
        <authorList>
            <person name="Crits-Christoph A."/>
            <person name="Kang S.C."/>
            <person name="Lee H."/>
            <person name="Ostrov N."/>
        </authorList>
    </citation>
    <scope>NUCLEOTIDE SEQUENCE [LARGE SCALE GENOMIC DNA]</scope>
    <source>
        <strain evidence="5 6">DSMZ 16071</strain>
    </source>
</reference>
<evidence type="ECO:0000313" key="6">
    <source>
        <dbReference type="Proteomes" id="UP001324185"/>
    </source>
</evidence>
<proteinExistence type="inferred from homology"/>
<evidence type="ECO:0000259" key="4">
    <source>
        <dbReference type="Pfam" id="PF17954"/>
    </source>
</evidence>
<dbReference type="CDD" id="cd02910">
    <property type="entry name" value="cupin_Yhhw_N"/>
    <property type="match status" value="1"/>
</dbReference>
<dbReference type="Proteomes" id="UP001324185">
    <property type="component" value="Chromosome"/>
</dbReference>
<name>A0ABZ0X7V3_9GAMM</name>
<dbReference type="SUPFAM" id="SSF51182">
    <property type="entry name" value="RmlC-like cupins"/>
    <property type="match status" value="1"/>
</dbReference>
<dbReference type="Gene3D" id="2.60.120.10">
    <property type="entry name" value="Jelly Rolls"/>
    <property type="match status" value="2"/>
</dbReference>
<dbReference type="InterPro" id="IPR014710">
    <property type="entry name" value="RmlC-like_jellyroll"/>
</dbReference>